<dbReference type="InterPro" id="IPR008622">
    <property type="entry name" value="FliT"/>
</dbReference>
<evidence type="ECO:0000256" key="5">
    <source>
        <dbReference type="ARBA" id="ARBA00093765"/>
    </source>
</evidence>
<evidence type="ECO:0000256" key="3">
    <source>
        <dbReference type="ARBA" id="ARBA00022795"/>
    </source>
</evidence>
<keyword evidence="8" id="KW-0966">Cell projection</keyword>
<proteinExistence type="inferred from homology"/>
<reference evidence="8 9" key="1">
    <citation type="submission" date="2020-02" db="EMBL/GenBank/DDBJ databases">
        <title>Bacillus aquiflavi sp. nov., isolated from yellow water of strong flavor Chinese baijiu in Yibin region of China.</title>
        <authorList>
            <person name="Xie J."/>
        </authorList>
    </citation>
    <scope>NUCLEOTIDE SEQUENCE [LARGE SCALE GENOMIC DNA]</scope>
    <source>
        <strain evidence="8 9">SA4</strain>
    </source>
</reference>
<dbReference type="RefSeq" id="WP_163179705.1">
    <property type="nucleotide sequence ID" value="NZ_JAAIWM010000003.1"/>
</dbReference>
<evidence type="ECO:0000256" key="2">
    <source>
        <dbReference type="ARBA" id="ARBA00022490"/>
    </source>
</evidence>
<evidence type="ECO:0000256" key="7">
    <source>
        <dbReference type="ARBA" id="ARBA00093797"/>
    </source>
</evidence>
<dbReference type="AlphaFoldDB" id="A0A6M0Q9Q9"/>
<evidence type="ECO:0000313" key="8">
    <source>
        <dbReference type="EMBL" id="NEY72250.1"/>
    </source>
</evidence>
<accession>A0A6M0Q9Q9</accession>
<evidence type="ECO:0000256" key="1">
    <source>
        <dbReference type="ARBA" id="ARBA00004514"/>
    </source>
</evidence>
<keyword evidence="8" id="KW-0969">Cilium</keyword>
<comment type="similarity">
    <text evidence="6">Belongs to the bacillales FliT family.</text>
</comment>
<dbReference type="EMBL" id="JAAIWM010000003">
    <property type="protein sequence ID" value="NEY72250.1"/>
    <property type="molecule type" value="Genomic_DNA"/>
</dbReference>
<dbReference type="Pfam" id="PF05400">
    <property type="entry name" value="FliT"/>
    <property type="match status" value="1"/>
</dbReference>
<gene>
    <name evidence="8" type="ORF">G4D63_10990</name>
</gene>
<comment type="caution">
    <text evidence="8">The sequence shown here is derived from an EMBL/GenBank/DDBJ whole genome shotgun (WGS) entry which is preliminary data.</text>
</comment>
<evidence type="ECO:0000313" key="9">
    <source>
        <dbReference type="Proteomes" id="UP000481043"/>
    </source>
</evidence>
<dbReference type="Proteomes" id="UP000481043">
    <property type="component" value="Unassembled WGS sequence"/>
</dbReference>
<keyword evidence="3" id="KW-1005">Bacterial flagellum biogenesis</keyword>
<evidence type="ECO:0000256" key="4">
    <source>
        <dbReference type="ARBA" id="ARBA00023186"/>
    </source>
</evidence>
<keyword evidence="8" id="KW-0282">Flagellum</keyword>
<protein>
    <recommendedName>
        <fullName evidence="7">Flagellar protein FliT</fullName>
    </recommendedName>
</protein>
<sequence length="116" mass="13678">MSQVQEIYDLTTRLYELLKVEGTNEERDVVIPEVDLLLIKRQELLDQLKDPFSDEEKLMGQEIIEMNRVIDEKMVHLKSTIQADINKLKKQKSSNEKYTNPYKNVSLDGTFFDKKK</sequence>
<comment type="subcellular location">
    <subcellularLocation>
        <location evidence="1">Cytoplasm</location>
        <location evidence="1">Cytosol</location>
    </subcellularLocation>
</comment>
<keyword evidence="9" id="KW-1185">Reference proteome</keyword>
<comment type="function">
    <text evidence="5">May act as an export chaperone for the filament capping protein FliD.</text>
</comment>
<keyword evidence="2" id="KW-0963">Cytoplasm</keyword>
<keyword evidence="4" id="KW-0143">Chaperone</keyword>
<organism evidence="8 9">
    <name type="scientific">Bacillus mesophilus</name>
    <dbReference type="NCBI Taxonomy" id="1808955"/>
    <lineage>
        <taxon>Bacteria</taxon>
        <taxon>Bacillati</taxon>
        <taxon>Bacillota</taxon>
        <taxon>Bacilli</taxon>
        <taxon>Bacillales</taxon>
        <taxon>Bacillaceae</taxon>
        <taxon>Bacillus</taxon>
    </lineage>
</organism>
<name>A0A6M0Q9Q9_9BACI</name>
<evidence type="ECO:0000256" key="6">
    <source>
        <dbReference type="ARBA" id="ARBA00093785"/>
    </source>
</evidence>